<feature type="region of interest" description="Disordered" evidence="1">
    <location>
        <begin position="31"/>
        <end position="85"/>
    </location>
</feature>
<feature type="compositionally biased region" description="Basic and acidic residues" evidence="1">
    <location>
        <begin position="144"/>
        <end position="155"/>
    </location>
</feature>
<dbReference type="OMA" id="RAPIPIM"/>
<feature type="compositionally biased region" description="Low complexity" evidence="1">
    <location>
        <begin position="167"/>
        <end position="185"/>
    </location>
</feature>
<evidence type="ECO:0008006" key="3">
    <source>
        <dbReference type="Google" id="ProtNLM"/>
    </source>
</evidence>
<name>C0PPT6_PICSI</name>
<reference evidence="2" key="1">
    <citation type="submission" date="2009-02" db="EMBL/GenBank/DDBJ databases">
        <title>Full length sequence-verified cDNA sequences from Sitka spruce (Picea sitchensis).</title>
        <authorList>
            <person name="Reid K.E."/>
            <person name="Liao N."/>
            <person name="Ralph S."/>
            <person name="Kolosova N."/>
            <person name="Oddy C."/>
            <person name="Moore R."/>
            <person name="Mayo M."/>
            <person name="Wagner S."/>
            <person name="King J."/>
            <person name="Yanchuk A."/>
            <person name="Holt R."/>
            <person name="Jones S."/>
            <person name="Marra M."/>
            <person name="Ritland C.E."/>
            <person name="Ritland K."/>
            <person name="Bohlmann J."/>
        </authorList>
    </citation>
    <scope>NUCLEOTIDE SEQUENCE</scope>
    <source>
        <tissue evidence="2">Green portion of the leader tissue</tissue>
    </source>
</reference>
<dbReference type="EMBL" id="BT070308">
    <property type="protein sequence ID" value="ACN39826.1"/>
    <property type="molecule type" value="mRNA"/>
</dbReference>
<proteinExistence type="evidence at transcript level"/>
<dbReference type="AlphaFoldDB" id="C0PPT6"/>
<sequence length="265" mass="28846">MEIVTRALERELNSKPDEGVVIRTSNEKIAGPSTSEVAPSSMFGCDPVSPSQAAKEAKASLEVSDSTAPGNRTPPEEALSRSFNNQGSIPAMNNFIGNRQSRRVNRAPIPIMRSDAAKNQDIDAAWFFQASQRDMEIVTRALERELNSRPDEEPVIRTSNEKNAGPSSSEVAPSSMSSCDPVSPSQAAEETKARLEVSDSTAPWNLTLPAEALSRSCNNQRSIPAINNFIGKRRSRMGNRAPITIMRADPVDFQAMVQQMTGFPL</sequence>
<feature type="compositionally biased region" description="Polar residues" evidence="1">
    <location>
        <begin position="157"/>
        <end position="166"/>
    </location>
</feature>
<evidence type="ECO:0000313" key="2">
    <source>
        <dbReference type="EMBL" id="ACN39826.1"/>
    </source>
</evidence>
<evidence type="ECO:0000256" key="1">
    <source>
        <dbReference type="SAM" id="MobiDB-lite"/>
    </source>
</evidence>
<feature type="region of interest" description="Disordered" evidence="1">
    <location>
        <begin position="144"/>
        <end position="198"/>
    </location>
</feature>
<accession>C0PPT6</accession>
<protein>
    <recommendedName>
        <fullName evidence="3">VQ domain-containing protein</fullName>
    </recommendedName>
</protein>
<organism evidence="2">
    <name type="scientific">Picea sitchensis</name>
    <name type="common">Sitka spruce</name>
    <name type="synonym">Pinus sitchensis</name>
    <dbReference type="NCBI Taxonomy" id="3332"/>
    <lineage>
        <taxon>Eukaryota</taxon>
        <taxon>Viridiplantae</taxon>
        <taxon>Streptophyta</taxon>
        <taxon>Embryophyta</taxon>
        <taxon>Tracheophyta</taxon>
        <taxon>Spermatophyta</taxon>
        <taxon>Pinopsida</taxon>
        <taxon>Pinidae</taxon>
        <taxon>Conifers I</taxon>
        <taxon>Pinales</taxon>
        <taxon>Pinaceae</taxon>
        <taxon>Picea</taxon>
    </lineage>
</organism>